<evidence type="ECO:0000256" key="1">
    <source>
        <dbReference type="PROSITE-ProRule" id="PRU00023"/>
    </source>
</evidence>
<sequence>MRADVEKKQPIDQALVRDYLIAAHGNFEEVQKLIEQEPDLVHAVMNWGGDDWESGLGAAAHTGNRDIAEYLLEKGARMDIFTAAMLGELEIVKALLKWYPSWDELKGPHGILLLRHAAVGGAQSAPVLEYLQSIKLEVV</sequence>
<organism evidence="2 3">
    <name type="scientific">Sporosarcina ureae</name>
    <dbReference type="NCBI Taxonomy" id="1571"/>
    <lineage>
        <taxon>Bacteria</taxon>
        <taxon>Bacillati</taxon>
        <taxon>Bacillota</taxon>
        <taxon>Bacilli</taxon>
        <taxon>Bacillales</taxon>
        <taxon>Caryophanaceae</taxon>
        <taxon>Sporosarcina</taxon>
    </lineage>
</organism>
<dbReference type="Pfam" id="PF00023">
    <property type="entry name" value="Ank"/>
    <property type="match status" value="1"/>
</dbReference>
<dbReference type="RefSeq" id="WP_037561371.1">
    <property type="nucleotide sequence ID" value="NZ_CP015108.1"/>
</dbReference>
<dbReference type="InterPro" id="IPR036770">
    <property type="entry name" value="Ankyrin_rpt-contain_sf"/>
</dbReference>
<dbReference type="EMBL" id="CP015108">
    <property type="protein sequence ID" value="ARF14979.1"/>
    <property type="molecule type" value="Genomic_DNA"/>
</dbReference>
<name>A0ABM6JXT5_SPOUR</name>
<proteinExistence type="predicted"/>
<dbReference type="SUPFAM" id="SSF48403">
    <property type="entry name" value="Ankyrin repeat"/>
    <property type="match status" value="1"/>
</dbReference>
<accession>A0ABM6JXT5</accession>
<feature type="repeat" description="ANK" evidence="1">
    <location>
        <begin position="51"/>
        <end position="83"/>
    </location>
</feature>
<protein>
    <recommendedName>
        <fullName evidence="4">Ankyrin repeat domain-containing protein</fullName>
    </recommendedName>
</protein>
<dbReference type="Proteomes" id="UP000192486">
    <property type="component" value="Chromosome"/>
</dbReference>
<evidence type="ECO:0000313" key="3">
    <source>
        <dbReference type="Proteomes" id="UP000192486"/>
    </source>
</evidence>
<gene>
    <name evidence="2" type="ORF">SporoS204_12940</name>
</gene>
<evidence type="ECO:0000313" key="2">
    <source>
        <dbReference type="EMBL" id="ARF14979.1"/>
    </source>
</evidence>
<dbReference type="InterPro" id="IPR002110">
    <property type="entry name" value="Ankyrin_rpt"/>
</dbReference>
<evidence type="ECO:0008006" key="4">
    <source>
        <dbReference type="Google" id="ProtNLM"/>
    </source>
</evidence>
<reference evidence="2 3" key="1">
    <citation type="submission" date="2016-04" db="EMBL/GenBank/DDBJ databases">
        <title>Comparative Genomics and Epigenetics of Sporosarcina ureae.</title>
        <authorList>
            <person name="Oliver A.S."/>
            <person name="Cooper K.K."/>
        </authorList>
    </citation>
    <scope>NUCLEOTIDE SEQUENCE [LARGE SCALE GENOMIC DNA]</scope>
    <source>
        <strain evidence="2 3">S204</strain>
    </source>
</reference>
<keyword evidence="1" id="KW-0040">ANK repeat</keyword>
<dbReference type="Gene3D" id="1.25.40.20">
    <property type="entry name" value="Ankyrin repeat-containing domain"/>
    <property type="match status" value="1"/>
</dbReference>
<keyword evidence="3" id="KW-1185">Reference proteome</keyword>
<dbReference type="PROSITE" id="PS50088">
    <property type="entry name" value="ANK_REPEAT"/>
    <property type="match status" value="1"/>
</dbReference>